<protein>
    <submittedName>
        <fullName evidence="1">Uncharacterized protein</fullName>
    </submittedName>
</protein>
<evidence type="ECO:0000313" key="2">
    <source>
        <dbReference type="Proteomes" id="UP000255303"/>
    </source>
</evidence>
<sequence>MLAGMVFHFDSLLMLVGQVLLLAETIALQSGLGFAERLL</sequence>
<dbReference type="EMBL" id="UGUV01000002">
    <property type="protein sequence ID" value="SUD52652.1"/>
    <property type="molecule type" value="Genomic_DNA"/>
</dbReference>
<dbReference type="AlphaFoldDB" id="A0A379JVM4"/>
<dbReference type="Proteomes" id="UP000255303">
    <property type="component" value="Unassembled WGS sequence"/>
</dbReference>
<gene>
    <name evidence="1" type="ORF">NCTC10692_03140</name>
</gene>
<reference evidence="1 2" key="1">
    <citation type="submission" date="2018-06" db="EMBL/GenBank/DDBJ databases">
        <authorList>
            <consortium name="Pathogen Informatics"/>
            <person name="Doyle S."/>
        </authorList>
    </citation>
    <scope>NUCLEOTIDE SEQUENCE [LARGE SCALE GENOMIC DNA]</scope>
    <source>
        <strain evidence="1 2">NCTC10692</strain>
    </source>
</reference>
<evidence type="ECO:0000313" key="1">
    <source>
        <dbReference type="EMBL" id="SUD52652.1"/>
    </source>
</evidence>
<organism evidence="1 2">
    <name type="scientific">Ectopseudomonas oleovorans</name>
    <name type="common">Pseudomonas oleovorans</name>
    <dbReference type="NCBI Taxonomy" id="301"/>
    <lineage>
        <taxon>Bacteria</taxon>
        <taxon>Pseudomonadati</taxon>
        <taxon>Pseudomonadota</taxon>
        <taxon>Gammaproteobacteria</taxon>
        <taxon>Pseudomonadales</taxon>
        <taxon>Pseudomonadaceae</taxon>
        <taxon>Ectopseudomonas</taxon>
    </lineage>
</organism>
<name>A0A379JVM4_ECTOL</name>
<accession>A0A379JVM4</accession>
<proteinExistence type="predicted"/>